<keyword evidence="2 4" id="KW-0808">Transferase</keyword>
<dbReference type="Gene3D" id="3.90.550.10">
    <property type="entry name" value="Spore Coat Polysaccharide Biosynthesis Protein SpsA, Chain A"/>
    <property type="match status" value="1"/>
</dbReference>
<dbReference type="EC" id="2.4.-.-" evidence="4"/>
<organism evidence="4 5">
    <name type="scientific">Lactococcus lactis</name>
    <dbReference type="NCBI Taxonomy" id="1358"/>
    <lineage>
        <taxon>Bacteria</taxon>
        <taxon>Bacillati</taxon>
        <taxon>Bacillota</taxon>
        <taxon>Bacilli</taxon>
        <taxon>Lactobacillales</taxon>
        <taxon>Streptococcaceae</taxon>
        <taxon>Lactococcus</taxon>
    </lineage>
</organism>
<dbReference type="GO" id="GO:0016757">
    <property type="term" value="F:glycosyltransferase activity"/>
    <property type="evidence" value="ECO:0007669"/>
    <property type="project" value="UniProtKB-KW"/>
</dbReference>
<evidence type="ECO:0000256" key="2">
    <source>
        <dbReference type="ARBA" id="ARBA00022679"/>
    </source>
</evidence>
<dbReference type="PANTHER" id="PTHR22916">
    <property type="entry name" value="GLYCOSYLTRANSFERASE"/>
    <property type="match status" value="1"/>
</dbReference>
<gene>
    <name evidence="4" type="ORF">RZO31_08125</name>
</gene>
<feature type="domain" description="Glycosyltransferase 2-like" evidence="3">
    <location>
        <begin position="6"/>
        <end position="137"/>
    </location>
</feature>
<dbReference type="InterPro" id="IPR001173">
    <property type="entry name" value="Glyco_trans_2-like"/>
</dbReference>
<dbReference type="AlphaFoldDB" id="A0AAE4SWQ1"/>
<dbReference type="CDD" id="cd00761">
    <property type="entry name" value="Glyco_tranf_GTA_type"/>
    <property type="match status" value="1"/>
</dbReference>
<evidence type="ECO:0000313" key="5">
    <source>
        <dbReference type="Proteomes" id="UP001186047"/>
    </source>
</evidence>
<dbReference type="EMBL" id="JAWHVL010000019">
    <property type="protein sequence ID" value="MDV2632843.1"/>
    <property type="molecule type" value="Genomic_DNA"/>
</dbReference>
<dbReference type="Proteomes" id="UP001186047">
    <property type="component" value="Unassembled WGS sequence"/>
</dbReference>
<proteinExistence type="predicted"/>
<dbReference type="Pfam" id="PF00535">
    <property type="entry name" value="Glycos_transf_2"/>
    <property type="match status" value="1"/>
</dbReference>
<evidence type="ECO:0000313" key="4">
    <source>
        <dbReference type="EMBL" id="MDV2632843.1"/>
    </source>
</evidence>
<dbReference type="SUPFAM" id="SSF53448">
    <property type="entry name" value="Nucleotide-diphospho-sugar transferases"/>
    <property type="match status" value="1"/>
</dbReference>
<evidence type="ECO:0000259" key="3">
    <source>
        <dbReference type="Pfam" id="PF00535"/>
    </source>
</evidence>
<protein>
    <submittedName>
        <fullName evidence="4">Glycosyltransferase</fullName>
        <ecNumber evidence="4">2.4.-.-</ecNumber>
    </submittedName>
</protein>
<dbReference type="RefSeq" id="WP_017864036.1">
    <property type="nucleotide sequence ID" value="NZ_CP059049.1"/>
</dbReference>
<dbReference type="PANTHER" id="PTHR22916:SF51">
    <property type="entry name" value="GLYCOSYLTRANSFERASE EPSH-RELATED"/>
    <property type="match status" value="1"/>
</dbReference>
<keyword evidence="1 4" id="KW-0328">Glycosyltransferase</keyword>
<comment type="caution">
    <text evidence="4">The sequence shown here is derived from an EMBL/GenBank/DDBJ whole genome shotgun (WGS) entry which is preliminary data.</text>
</comment>
<name>A0AAE4SWQ1_9LACT</name>
<reference evidence="4" key="1">
    <citation type="submission" date="2023-10" db="EMBL/GenBank/DDBJ databases">
        <title>Production of high quality cheese from raw caw milk (raw cheese).</title>
        <authorList>
            <person name="Samouris G."/>
        </authorList>
    </citation>
    <scope>NUCLEOTIDE SEQUENCE</scope>
    <source>
        <strain evidence="4">M17-3</strain>
    </source>
</reference>
<dbReference type="InterPro" id="IPR029044">
    <property type="entry name" value="Nucleotide-diphossugar_trans"/>
</dbReference>
<sequence>MKKKITVVVPCYNVENYIEKCIKSLLSQKLSKNLFSILLINDGSIDSTLSILKKYEEDYPDLIQVIDKENEGLGVTRNRGLDELDTDYVAFIDADDWVDKNYLEILYDVITKKSLDIVSSGCRRPDETGKIVWNTKLKNTMGSFVTCASMWGKLYSVQFLKKYNIRNRIDAHGEDIVFNFECLNYSPKIEVLDYIGYNWYINQCSLTRTKREDQKVIEGCEIFLTALFDCSNGINKYYLIMYSMTTLLTADINQKNYKELNRKANLIQEKKVSKKDYLKAIFNFDNGISFKLKVGTAGYSFLQLINLTGLLGYAKRKK</sequence>
<evidence type="ECO:0000256" key="1">
    <source>
        <dbReference type="ARBA" id="ARBA00022676"/>
    </source>
</evidence>
<accession>A0AAE4SWQ1</accession>